<proteinExistence type="predicted"/>
<dbReference type="Proteomes" id="UP000177979">
    <property type="component" value="Unassembled WGS sequence"/>
</dbReference>
<comment type="caution">
    <text evidence="1">The sequence shown here is derived from an EMBL/GenBank/DDBJ whole genome shotgun (WGS) entry which is preliminary data.</text>
</comment>
<accession>A0A1F5EXJ7</accession>
<dbReference type="STRING" id="1817722.A2703_03690"/>
<gene>
    <name evidence="1" type="ORF">A2703_03690</name>
</gene>
<organism evidence="1 2">
    <name type="scientific">Candidatus Collierbacteria bacterium RIFCSPHIGHO2_01_FULL_50_25</name>
    <dbReference type="NCBI Taxonomy" id="1817722"/>
    <lineage>
        <taxon>Bacteria</taxon>
        <taxon>Candidatus Collieribacteriota</taxon>
    </lineage>
</organism>
<sequence length="142" mass="15592">MKGMNFEVYVAARPLTLEEFVSLCGIDGEVVVRTRGYLTEGHWETVALNVPAEEAPEAYSQIAEAGFELVMLPTLLTEDEFVTLAAARGSIDLMRVRGDGRVVRYFGTQIGRSNIPEDEALENKSFSAFTEAIEGLDLTGLE</sequence>
<evidence type="ECO:0000313" key="1">
    <source>
        <dbReference type="EMBL" id="OGD72112.1"/>
    </source>
</evidence>
<evidence type="ECO:0000313" key="2">
    <source>
        <dbReference type="Proteomes" id="UP000177979"/>
    </source>
</evidence>
<reference evidence="1 2" key="1">
    <citation type="journal article" date="2016" name="Nat. Commun.">
        <title>Thousands of microbial genomes shed light on interconnected biogeochemical processes in an aquifer system.</title>
        <authorList>
            <person name="Anantharaman K."/>
            <person name="Brown C.T."/>
            <person name="Hug L.A."/>
            <person name="Sharon I."/>
            <person name="Castelle C.J."/>
            <person name="Probst A.J."/>
            <person name="Thomas B.C."/>
            <person name="Singh A."/>
            <person name="Wilkins M.J."/>
            <person name="Karaoz U."/>
            <person name="Brodie E.L."/>
            <person name="Williams K.H."/>
            <person name="Hubbard S.S."/>
            <person name="Banfield J.F."/>
        </authorList>
    </citation>
    <scope>NUCLEOTIDE SEQUENCE [LARGE SCALE GENOMIC DNA]</scope>
</reference>
<name>A0A1F5EXJ7_9BACT</name>
<dbReference type="AlphaFoldDB" id="A0A1F5EXJ7"/>
<protein>
    <submittedName>
        <fullName evidence="1">Uncharacterized protein</fullName>
    </submittedName>
</protein>
<dbReference type="EMBL" id="MFAG01000013">
    <property type="protein sequence ID" value="OGD72112.1"/>
    <property type="molecule type" value="Genomic_DNA"/>
</dbReference>